<feature type="non-terminal residue" evidence="1">
    <location>
        <position position="1"/>
    </location>
</feature>
<accession>A0A1A8HX82</accession>
<organism evidence="1">
    <name type="scientific">Nothobranchius kuhntae</name>
    <name type="common">Beira killifish</name>
    <dbReference type="NCBI Taxonomy" id="321403"/>
    <lineage>
        <taxon>Eukaryota</taxon>
        <taxon>Metazoa</taxon>
        <taxon>Chordata</taxon>
        <taxon>Craniata</taxon>
        <taxon>Vertebrata</taxon>
        <taxon>Euteleostomi</taxon>
        <taxon>Actinopterygii</taxon>
        <taxon>Neopterygii</taxon>
        <taxon>Teleostei</taxon>
        <taxon>Neoteleostei</taxon>
        <taxon>Acanthomorphata</taxon>
        <taxon>Ovalentaria</taxon>
        <taxon>Atherinomorphae</taxon>
        <taxon>Cyprinodontiformes</taxon>
        <taxon>Nothobranchiidae</taxon>
        <taxon>Nothobranchius</taxon>
    </lineage>
</organism>
<feature type="non-terminal residue" evidence="1">
    <location>
        <position position="109"/>
    </location>
</feature>
<dbReference type="EMBL" id="HAED01002877">
    <property type="protein sequence ID" value="SBQ88737.1"/>
    <property type="molecule type" value="Transcribed_RNA"/>
</dbReference>
<evidence type="ECO:0000313" key="1">
    <source>
        <dbReference type="EMBL" id="SBQ88737.1"/>
    </source>
</evidence>
<proteinExistence type="predicted"/>
<sequence length="109" mass="12491">LHPDSRQKLSIHIYLHHISHSSISISHEDQRLRASSLDFSCSHQHSTRRVSPRMNPVNFVSEHVASCLCWDNTNTHTVRFSNISAHFPFSVSGNRRLLVGYTLTISRKT</sequence>
<reference evidence="1" key="2">
    <citation type="submission" date="2016-06" db="EMBL/GenBank/DDBJ databases">
        <title>The genome of a short-lived fish provides insights into sex chromosome evolution and the genetic control of aging.</title>
        <authorList>
            <person name="Reichwald K."/>
            <person name="Felder M."/>
            <person name="Petzold A."/>
            <person name="Koch P."/>
            <person name="Groth M."/>
            <person name="Platzer M."/>
        </authorList>
    </citation>
    <scope>NUCLEOTIDE SEQUENCE</scope>
    <source>
        <tissue evidence="1">Brain</tissue>
    </source>
</reference>
<protein>
    <submittedName>
        <fullName evidence="1">Uncharacterized protein</fullName>
    </submittedName>
</protein>
<dbReference type="AlphaFoldDB" id="A0A1A8HX82"/>
<gene>
    <name evidence="1" type="primary">Nfu_g_1_014672</name>
</gene>
<reference evidence="1" key="1">
    <citation type="submission" date="2016-05" db="EMBL/GenBank/DDBJ databases">
        <authorList>
            <person name="Lavstsen T."/>
            <person name="Jespersen J.S."/>
        </authorList>
    </citation>
    <scope>NUCLEOTIDE SEQUENCE</scope>
    <source>
        <tissue evidence="1">Brain</tissue>
    </source>
</reference>
<name>A0A1A8HX82_NOTKU</name>